<comment type="similarity">
    <text evidence="3">Belongs to the GST superfamily. DHAR family.</text>
</comment>
<dbReference type="PROSITE" id="PS50404">
    <property type="entry name" value="GST_NTER"/>
    <property type="match status" value="1"/>
</dbReference>
<name>A0A314UQX4_PRUYE</name>
<dbReference type="GO" id="GO:0045174">
    <property type="term" value="F:glutathione dehydrogenase (ascorbate) activity"/>
    <property type="evidence" value="ECO:0007669"/>
    <property type="project" value="InterPro"/>
</dbReference>
<protein>
    <recommendedName>
        <fullName evidence="1">glutathione transferase</fullName>
        <ecNumber evidence="1">2.5.1.18</ecNumber>
    </recommendedName>
</protein>
<keyword evidence="2" id="KW-0808">Transferase</keyword>
<dbReference type="GO" id="GO:0033355">
    <property type="term" value="P:ascorbate glutathione cycle"/>
    <property type="evidence" value="ECO:0007669"/>
    <property type="project" value="InterPro"/>
</dbReference>
<dbReference type="EC" id="2.5.1.18" evidence="1"/>
<dbReference type="OrthoDB" id="1935530at2759"/>
<gene>
    <name evidence="6" type="ORF">Pyn_22024</name>
</gene>
<dbReference type="PANTHER" id="PTHR44420">
    <property type="entry name" value="GLUTATHIONE S-TRANSFERASE DHAR2-RELATED"/>
    <property type="match status" value="1"/>
</dbReference>
<dbReference type="GO" id="GO:0004364">
    <property type="term" value="F:glutathione transferase activity"/>
    <property type="evidence" value="ECO:0007669"/>
    <property type="project" value="UniProtKB-EC"/>
</dbReference>
<comment type="catalytic activity">
    <reaction evidence="4">
        <text>RX + glutathione = an S-substituted glutathione + a halide anion + H(+)</text>
        <dbReference type="Rhea" id="RHEA:16437"/>
        <dbReference type="ChEBI" id="CHEBI:15378"/>
        <dbReference type="ChEBI" id="CHEBI:16042"/>
        <dbReference type="ChEBI" id="CHEBI:17792"/>
        <dbReference type="ChEBI" id="CHEBI:57925"/>
        <dbReference type="ChEBI" id="CHEBI:90779"/>
        <dbReference type="EC" id="2.5.1.18"/>
    </reaction>
</comment>
<comment type="caution">
    <text evidence="6">The sequence shown here is derived from an EMBL/GenBank/DDBJ whole genome shotgun (WGS) entry which is preliminary data.</text>
</comment>
<accession>A0A314UQX4</accession>
<dbReference type="Proteomes" id="UP000250321">
    <property type="component" value="Unassembled WGS sequence"/>
</dbReference>
<dbReference type="AlphaFoldDB" id="A0A314UQX4"/>
<dbReference type="InterPro" id="IPR044627">
    <property type="entry name" value="DHAR1/2/3/4"/>
</dbReference>
<evidence type="ECO:0000313" key="6">
    <source>
        <dbReference type="EMBL" id="PQM39821.1"/>
    </source>
</evidence>
<dbReference type="Pfam" id="PF13409">
    <property type="entry name" value="GST_N_2"/>
    <property type="match status" value="1"/>
</dbReference>
<dbReference type="CDD" id="cd00570">
    <property type="entry name" value="GST_N_family"/>
    <property type="match status" value="1"/>
</dbReference>
<dbReference type="PANTHER" id="PTHR44420:SF1">
    <property type="entry name" value="GLUTATHIONE S-TRANSFERASE DHAR3, CHLOROPLASTIC"/>
    <property type="match status" value="1"/>
</dbReference>
<dbReference type="STRING" id="2094558.A0A314UQX4"/>
<evidence type="ECO:0000256" key="1">
    <source>
        <dbReference type="ARBA" id="ARBA00012452"/>
    </source>
</evidence>
<dbReference type="EMBL" id="PJQY01003148">
    <property type="protein sequence ID" value="PQM39821.1"/>
    <property type="molecule type" value="Genomic_DNA"/>
</dbReference>
<sequence length="185" mass="21130">MIRLGGVGRRKRRGLEKKKNLFDFAKICESEAQCRRPPEFIQQPLQCSPPTIKHHLLRPSPNAVVFRTNPNSVRRRGTIRSLTVAAAAPFEVCAKASVTVPNKLGDCPFCQRVLLTLEEKHLPYDLKLVDLGNKPEWFLKINPEGKVPVINLDGNGLQIQMLSHKFWKKSTQIHLWQPPLRRLQS</sequence>
<evidence type="ECO:0000256" key="4">
    <source>
        <dbReference type="ARBA" id="ARBA00047960"/>
    </source>
</evidence>
<feature type="domain" description="GST N-terminal" evidence="5">
    <location>
        <begin position="97"/>
        <end position="185"/>
    </location>
</feature>
<organism evidence="6 7">
    <name type="scientific">Prunus yedoensis var. nudiflora</name>
    <dbReference type="NCBI Taxonomy" id="2094558"/>
    <lineage>
        <taxon>Eukaryota</taxon>
        <taxon>Viridiplantae</taxon>
        <taxon>Streptophyta</taxon>
        <taxon>Embryophyta</taxon>
        <taxon>Tracheophyta</taxon>
        <taxon>Spermatophyta</taxon>
        <taxon>Magnoliopsida</taxon>
        <taxon>eudicotyledons</taxon>
        <taxon>Gunneridae</taxon>
        <taxon>Pentapetalae</taxon>
        <taxon>rosids</taxon>
        <taxon>fabids</taxon>
        <taxon>Rosales</taxon>
        <taxon>Rosaceae</taxon>
        <taxon>Amygdaloideae</taxon>
        <taxon>Amygdaleae</taxon>
        <taxon>Prunus</taxon>
    </lineage>
</organism>
<evidence type="ECO:0000313" key="7">
    <source>
        <dbReference type="Proteomes" id="UP000250321"/>
    </source>
</evidence>
<reference evidence="6 7" key="1">
    <citation type="submission" date="2018-02" db="EMBL/GenBank/DDBJ databases">
        <title>Draft genome of wild Prunus yedoensis var. nudiflora.</title>
        <authorList>
            <person name="Baek S."/>
            <person name="Kim J.-H."/>
            <person name="Choi K."/>
            <person name="Kim G.-B."/>
            <person name="Cho A."/>
            <person name="Jang H."/>
            <person name="Shin C.-H."/>
            <person name="Yu H.-J."/>
            <person name="Mun J.-H."/>
        </authorList>
    </citation>
    <scope>NUCLEOTIDE SEQUENCE [LARGE SCALE GENOMIC DNA]</scope>
    <source>
        <strain evidence="7">cv. Jeju island</strain>
        <tissue evidence="6">Leaf</tissue>
    </source>
</reference>
<dbReference type="InterPro" id="IPR036249">
    <property type="entry name" value="Thioredoxin-like_sf"/>
</dbReference>
<dbReference type="InterPro" id="IPR004045">
    <property type="entry name" value="Glutathione_S-Trfase_N"/>
</dbReference>
<evidence type="ECO:0000256" key="2">
    <source>
        <dbReference type="ARBA" id="ARBA00022679"/>
    </source>
</evidence>
<dbReference type="Gene3D" id="3.40.30.10">
    <property type="entry name" value="Glutaredoxin"/>
    <property type="match status" value="1"/>
</dbReference>
<dbReference type="SUPFAM" id="SSF52833">
    <property type="entry name" value="Thioredoxin-like"/>
    <property type="match status" value="1"/>
</dbReference>
<evidence type="ECO:0000259" key="5">
    <source>
        <dbReference type="PROSITE" id="PS50404"/>
    </source>
</evidence>
<evidence type="ECO:0000256" key="3">
    <source>
        <dbReference type="ARBA" id="ARBA00024194"/>
    </source>
</evidence>
<proteinExistence type="inferred from homology"/>
<keyword evidence="7" id="KW-1185">Reference proteome</keyword>